<reference evidence="2 3" key="1">
    <citation type="submission" date="2016-09" db="EMBL/GenBank/DDBJ databases">
        <authorList>
            <person name="Capua I."/>
            <person name="De Benedictis P."/>
            <person name="Joannis T."/>
            <person name="Lombin L.H."/>
            <person name="Cattoli G."/>
        </authorList>
    </citation>
    <scope>NUCLEOTIDE SEQUENCE [LARGE SCALE GENOMIC DNA]</scope>
    <source>
        <strain evidence="2 3">LMG 25899</strain>
    </source>
</reference>
<accession>A0A1E5L0H8</accession>
<protein>
    <recommendedName>
        <fullName evidence="4">Type II secretion system protein GspF domain-containing protein</fullName>
    </recommendedName>
</protein>
<dbReference type="STRING" id="762845.BCR26_09135"/>
<keyword evidence="1" id="KW-0472">Membrane</keyword>
<feature type="transmembrane region" description="Helical" evidence="1">
    <location>
        <begin position="217"/>
        <end position="238"/>
    </location>
</feature>
<keyword evidence="1" id="KW-0812">Transmembrane</keyword>
<keyword evidence="3" id="KW-1185">Reference proteome</keyword>
<proteinExistence type="predicted"/>
<dbReference type="EMBL" id="MIEK01000005">
    <property type="protein sequence ID" value="OEH83630.1"/>
    <property type="molecule type" value="Genomic_DNA"/>
</dbReference>
<evidence type="ECO:0008006" key="4">
    <source>
        <dbReference type="Google" id="ProtNLM"/>
    </source>
</evidence>
<evidence type="ECO:0000256" key="1">
    <source>
        <dbReference type="SAM" id="Phobius"/>
    </source>
</evidence>
<organism evidence="2 3">
    <name type="scientific">Enterococcus rivorum</name>
    <dbReference type="NCBI Taxonomy" id="762845"/>
    <lineage>
        <taxon>Bacteria</taxon>
        <taxon>Bacillati</taxon>
        <taxon>Bacillota</taxon>
        <taxon>Bacilli</taxon>
        <taxon>Lactobacillales</taxon>
        <taxon>Enterococcaceae</taxon>
        <taxon>Enterococcus</taxon>
    </lineage>
</organism>
<dbReference type="Proteomes" id="UP000095256">
    <property type="component" value="Unassembled WGS sequence"/>
</dbReference>
<dbReference type="AlphaFoldDB" id="A0A1E5L0H8"/>
<evidence type="ECO:0000313" key="3">
    <source>
        <dbReference type="Proteomes" id="UP000095256"/>
    </source>
</evidence>
<evidence type="ECO:0000313" key="2">
    <source>
        <dbReference type="EMBL" id="OEH83630.1"/>
    </source>
</evidence>
<gene>
    <name evidence="2" type="ORF">BCR26_09135</name>
</gene>
<comment type="caution">
    <text evidence="2">The sequence shown here is derived from an EMBL/GenBank/DDBJ whole genome shotgun (WGS) entry which is preliminary data.</text>
</comment>
<name>A0A1E5L0H8_9ENTE</name>
<feature type="transmembrane region" description="Helical" evidence="1">
    <location>
        <begin position="40"/>
        <end position="73"/>
    </location>
</feature>
<keyword evidence="1" id="KW-1133">Transmembrane helix</keyword>
<sequence length="244" mass="28002">MEPTLKTKLLQAFTEKKIYELGDKMGFTLKEIDRFQLKRIAITLLCFLLGLGFASFVHPAFLLLFVIVGGAYWLEKYRNVQRSYKKFHFVQQVSFSKFCRMLIPYLLAGGNGKSLYGMFDKIARRLDGHPLQEPLYQLMAEMTDQPKAIAPYIRFAEVCSNTDEALNFMTTLYYYQQSSDDPTIIQELGRIANDELFKGVHEIIDYKVRKMSKLPMFLVFALGVPLLGILGAMIYSTIVTSLLL</sequence>